<accession>A0A381NAJ4</accession>
<organism evidence="1">
    <name type="scientific">marine metagenome</name>
    <dbReference type="NCBI Taxonomy" id="408172"/>
    <lineage>
        <taxon>unclassified sequences</taxon>
        <taxon>metagenomes</taxon>
        <taxon>ecological metagenomes</taxon>
    </lineage>
</organism>
<gene>
    <name evidence="1" type="ORF">METZ01_LOCUS4409</name>
</gene>
<proteinExistence type="predicted"/>
<reference evidence="1" key="1">
    <citation type="submission" date="2018-05" db="EMBL/GenBank/DDBJ databases">
        <authorList>
            <person name="Lanie J.A."/>
            <person name="Ng W.-L."/>
            <person name="Kazmierczak K.M."/>
            <person name="Andrzejewski T.M."/>
            <person name="Davidsen T.M."/>
            <person name="Wayne K.J."/>
            <person name="Tettelin H."/>
            <person name="Glass J.I."/>
            <person name="Rusch D."/>
            <person name="Podicherti R."/>
            <person name="Tsui H.-C.T."/>
            <person name="Winkler M.E."/>
        </authorList>
    </citation>
    <scope>NUCLEOTIDE SEQUENCE</scope>
</reference>
<sequence length="27" mass="3101">MEFVTLTRTAANIFTGLKNFSNELIRI</sequence>
<dbReference type="AlphaFoldDB" id="A0A381NAJ4"/>
<name>A0A381NAJ4_9ZZZZ</name>
<evidence type="ECO:0000313" key="1">
    <source>
        <dbReference type="EMBL" id="SUZ51555.1"/>
    </source>
</evidence>
<protein>
    <submittedName>
        <fullName evidence="1">Uncharacterized protein</fullName>
    </submittedName>
</protein>
<dbReference type="EMBL" id="UINC01000226">
    <property type="protein sequence ID" value="SUZ51555.1"/>
    <property type="molecule type" value="Genomic_DNA"/>
</dbReference>